<dbReference type="Proteomes" id="UP001180842">
    <property type="component" value="Unassembled WGS sequence"/>
</dbReference>
<dbReference type="AlphaFoldDB" id="A0AAE4L5V8"/>
<proteinExistence type="predicted"/>
<evidence type="ECO:0000313" key="2">
    <source>
        <dbReference type="EMBL" id="MDT2770719.1"/>
    </source>
</evidence>
<evidence type="ECO:0000313" key="1">
    <source>
        <dbReference type="EMBL" id="MDT2736352.1"/>
    </source>
</evidence>
<comment type="caution">
    <text evidence="1">The sequence shown here is derived from an EMBL/GenBank/DDBJ whole genome shotgun (WGS) entry which is preliminary data.</text>
</comment>
<gene>
    <name evidence="1" type="ORF">P7H00_04260</name>
    <name evidence="2" type="ORF">P7H46_07650</name>
</gene>
<sequence>MQRHPFTLRQMFQSKQVCLEKRITAYYEATGETTCVIKLIRLLQIRARLKADISAQPGYALIRQGYLNTRVTRGMKRYVYYFRDYFSETEWKGLLVALFPVLPRLVAWEICWQILYQVSLKERGTVP</sequence>
<dbReference type="Proteomes" id="UP001269061">
    <property type="component" value="Unassembled WGS sequence"/>
</dbReference>
<keyword evidence="4" id="KW-1185">Reference proteome</keyword>
<dbReference type="EMBL" id="JARQAZ010000005">
    <property type="protein sequence ID" value="MDT2770719.1"/>
    <property type="molecule type" value="Genomic_DNA"/>
</dbReference>
<organism evidence="1 3">
    <name type="scientific">Enterococcus pseudoavium</name>
    <dbReference type="NCBI Taxonomy" id="44007"/>
    <lineage>
        <taxon>Bacteria</taxon>
        <taxon>Bacillati</taxon>
        <taxon>Bacillota</taxon>
        <taxon>Bacilli</taxon>
        <taxon>Lactobacillales</taxon>
        <taxon>Enterococcaceae</taxon>
        <taxon>Enterococcus</taxon>
    </lineage>
</organism>
<dbReference type="RefSeq" id="WP_115872828.1">
    <property type="nucleotide sequence ID" value="NZ_JARQAI010000003.1"/>
</dbReference>
<accession>A0AAE4L5V8</accession>
<reference evidence="1 4" key="1">
    <citation type="submission" date="2023-03" db="EMBL/GenBank/DDBJ databases">
        <authorList>
            <person name="Shen W."/>
            <person name="Cai J."/>
        </authorList>
    </citation>
    <scope>NUCLEOTIDE SEQUENCE</scope>
    <source>
        <strain evidence="1">P69-2</strain>
        <strain evidence="2 4">Y59</strain>
    </source>
</reference>
<name>A0AAE4L5V8_9ENTE</name>
<dbReference type="EMBL" id="JARQAI010000003">
    <property type="protein sequence ID" value="MDT2736352.1"/>
    <property type="molecule type" value="Genomic_DNA"/>
</dbReference>
<evidence type="ECO:0000313" key="4">
    <source>
        <dbReference type="Proteomes" id="UP001269061"/>
    </source>
</evidence>
<protein>
    <submittedName>
        <fullName evidence="1">Uncharacterized protein</fullName>
    </submittedName>
</protein>
<evidence type="ECO:0000313" key="3">
    <source>
        <dbReference type="Proteomes" id="UP001180842"/>
    </source>
</evidence>